<reference evidence="2" key="1">
    <citation type="submission" date="2023-01" db="EMBL/GenBank/DDBJ databases">
        <title>The growth and conidiation of Purpureocillium lavendulum are regulated by nitrogen source and histone H3K14 acetylation.</title>
        <authorList>
            <person name="Tang P."/>
            <person name="Han J."/>
            <person name="Zhang C."/>
            <person name="Tang P."/>
            <person name="Qi F."/>
            <person name="Zhang K."/>
            <person name="Liang L."/>
        </authorList>
    </citation>
    <scope>NUCLEOTIDE SEQUENCE</scope>
    <source>
        <strain evidence="2">YMF1.00683</strain>
    </source>
</reference>
<protein>
    <submittedName>
        <fullName evidence="2">Amino-acid permease BAT1</fullName>
    </submittedName>
</protein>
<evidence type="ECO:0000256" key="1">
    <source>
        <dbReference type="SAM" id="MobiDB-lite"/>
    </source>
</evidence>
<accession>A0AB34FLD1</accession>
<organism evidence="2 3">
    <name type="scientific">Purpureocillium lavendulum</name>
    <dbReference type="NCBI Taxonomy" id="1247861"/>
    <lineage>
        <taxon>Eukaryota</taxon>
        <taxon>Fungi</taxon>
        <taxon>Dikarya</taxon>
        <taxon>Ascomycota</taxon>
        <taxon>Pezizomycotina</taxon>
        <taxon>Sordariomycetes</taxon>
        <taxon>Hypocreomycetidae</taxon>
        <taxon>Hypocreales</taxon>
        <taxon>Ophiocordycipitaceae</taxon>
        <taxon>Purpureocillium</taxon>
    </lineage>
</organism>
<sequence>MPGVFSRLLSGSSLDKDLSWGLGGGSDSSSRGTGSQPTHVFSFGPSAGGSSLNATSVRPAGYPPTAPPLYTFTGTPHAKPNIVLYYREASQPNMIGDGTLSSVSSTTQLRVRGMPFTLRMSKMSGDFTLESPITGKMKLKPNPMTGTGLGLYDGTGNKVAKIKPGGGSGEKQLELYVSCDGMFVEVVLLSFLTARMLNKIVEDSVGEMVMSVVTA</sequence>
<feature type="region of interest" description="Disordered" evidence="1">
    <location>
        <begin position="22"/>
        <end position="46"/>
    </location>
</feature>
<name>A0AB34FLD1_9HYPO</name>
<evidence type="ECO:0000313" key="2">
    <source>
        <dbReference type="EMBL" id="KAJ6439932.1"/>
    </source>
</evidence>
<dbReference type="EMBL" id="JAQHRD010000006">
    <property type="protein sequence ID" value="KAJ6439932.1"/>
    <property type="molecule type" value="Genomic_DNA"/>
</dbReference>
<dbReference type="Proteomes" id="UP001163105">
    <property type="component" value="Unassembled WGS sequence"/>
</dbReference>
<dbReference type="AlphaFoldDB" id="A0AB34FLD1"/>
<evidence type="ECO:0000313" key="3">
    <source>
        <dbReference type="Proteomes" id="UP001163105"/>
    </source>
</evidence>
<gene>
    <name evidence="2" type="ORF">O9K51_07823</name>
</gene>
<proteinExistence type="predicted"/>
<comment type="caution">
    <text evidence="2">The sequence shown here is derived from an EMBL/GenBank/DDBJ whole genome shotgun (WGS) entry which is preliminary data.</text>
</comment>
<keyword evidence="3" id="KW-1185">Reference proteome</keyword>